<dbReference type="PROSITE" id="PS51257">
    <property type="entry name" value="PROKAR_LIPOPROTEIN"/>
    <property type="match status" value="1"/>
</dbReference>
<organism evidence="2 3">
    <name type="scientific">Acrocarpospora pleiomorpha</name>
    <dbReference type="NCBI Taxonomy" id="90975"/>
    <lineage>
        <taxon>Bacteria</taxon>
        <taxon>Bacillati</taxon>
        <taxon>Actinomycetota</taxon>
        <taxon>Actinomycetes</taxon>
        <taxon>Streptosporangiales</taxon>
        <taxon>Streptosporangiaceae</taxon>
        <taxon>Acrocarpospora</taxon>
    </lineage>
</organism>
<accession>A0A5M3XDR5</accession>
<feature type="signal peptide" evidence="1">
    <location>
        <begin position="1"/>
        <end position="22"/>
    </location>
</feature>
<dbReference type="AlphaFoldDB" id="A0A5M3XDR5"/>
<evidence type="ECO:0000313" key="2">
    <source>
        <dbReference type="EMBL" id="GES18912.1"/>
    </source>
</evidence>
<sequence>MRVARNCLVGLLAVVAATGCSSGLSLQEAGAQLAADGKAVMAWDDWVDESINITNTAASDVPCGDGKVKRVFTAVGQLPTLNPDPDNKLDGATRDIGYSFAERGYERDVSGPSQADVLPTRTIVWVKEAAGLRFSFTVSLPSDTRIAAQINGETRCE</sequence>
<keyword evidence="1" id="KW-0732">Signal</keyword>
<feature type="chain" id="PRO_5038665340" description="Lipoprotein" evidence="1">
    <location>
        <begin position="23"/>
        <end position="157"/>
    </location>
</feature>
<evidence type="ECO:0008006" key="4">
    <source>
        <dbReference type="Google" id="ProtNLM"/>
    </source>
</evidence>
<dbReference type="EMBL" id="BLAF01000009">
    <property type="protein sequence ID" value="GES18912.1"/>
    <property type="molecule type" value="Genomic_DNA"/>
</dbReference>
<proteinExistence type="predicted"/>
<gene>
    <name evidence="2" type="ORF">Aple_018070</name>
</gene>
<evidence type="ECO:0000256" key="1">
    <source>
        <dbReference type="SAM" id="SignalP"/>
    </source>
</evidence>
<evidence type="ECO:0000313" key="3">
    <source>
        <dbReference type="Proteomes" id="UP000377595"/>
    </source>
</evidence>
<keyword evidence="3" id="KW-1185">Reference proteome</keyword>
<protein>
    <recommendedName>
        <fullName evidence="4">Lipoprotein</fullName>
    </recommendedName>
</protein>
<name>A0A5M3XDR5_9ACTN</name>
<dbReference type="RefSeq" id="WP_344316223.1">
    <property type="nucleotide sequence ID" value="NZ_BAAAHM010000004.1"/>
</dbReference>
<dbReference type="Proteomes" id="UP000377595">
    <property type="component" value="Unassembled WGS sequence"/>
</dbReference>
<reference evidence="2 3" key="1">
    <citation type="submission" date="2019-10" db="EMBL/GenBank/DDBJ databases">
        <title>Whole genome shotgun sequence of Acrocarpospora pleiomorpha NBRC 16267.</title>
        <authorList>
            <person name="Ichikawa N."/>
            <person name="Kimura A."/>
            <person name="Kitahashi Y."/>
            <person name="Komaki H."/>
            <person name="Oguchi A."/>
        </authorList>
    </citation>
    <scope>NUCLEOTIDE SEQUENCE [LARGE SCALE GENOMIC DNA]</scope>
    <source>
        <strain evidence="2 3">NBRC 16267</strain>
    </source>
</reference>
<comment type="caution">
    <text evidence="2">The sequence shown here is derived from an EMBL/GenBank/DDBJ whole genome shotgun (WGS) entry which is preliminary data.</text>
</comment>